<evidence type="ECO:0000313" key="2">
    <source>
        <dbReference type="Proteomes" id="UP000287651"/>
    </source>
</evidence>
<proteinExistence type="predicted"/>
<reference evidence="1 2" key="1">
    <citation type="journal article" date="2014" name="Agronomy (Basel)">
        <title>A Draft Genome Sequence for Ensete ventricosum, the Drought-Tolerant Tree Against Hunger.</title>
        <authorList>
            <person name="Harrison J."/>
            <person name="Moore K.A."/>
            <person name="Paszkiewicz K."/>
            <person name="Jones T."/>
            <person name="Grant M."/>
            <person name="Ambacheew D."/>
            <person name="Muzemil S."/>
            <person name="Studholme D.J."/>
        </authorList>
    </citation>
    <scope>NUCLEOTIDE SEQUENCE [LARGE SCALE GENOMIC DNA]</scope>
</reference>
<comment type="caution">
    <text evidence="1">The sequence shown here is derived from an EMBL/GenBank/DDBJ whole genome shotgun (WGS) entry which is preliminary data.</text>
</comment>
<organism evidence="1 2">
    <name type="scientific">Ensete ventricosum</name>
    <name type="common">Abyssinian banana</name>
    <name type="synonym">Musa ensete</name>
    <dbReference type="NCBI Taxonomy" id="4639"/>
    <lineage>
        <taxon>Eukaryota</taxon>
        <taxon>Viridiplantae</taxon>
        <taxon>Streptophyta</taxon>
        <taxon>Embryophyta</taxon>
        <taxon>Tracheophyta</taxon>
        <taxon>Spermatophyta</taxon>
        <taxon>Magnoliopsida</taxon>
        <taxon>Liliopsida</taxon>
        <taxon>Zingiberales</taxon>
        <taxon>Musaceae</taxon>
        <taxon>Ensete</taxon>
    </lineage>
</organism>
<dbReference type="Proteomes" id="UP000287651">
    <property type="component" value="Unassembled WGS sequence"/>
</dbReference>
<dbReference type="EMBL" id="AMZH03017334">
    <property type="protein sequence ID" value="RRT43147.1"/>
    <property type="molecule type" value="Genomic_DNA"/>
</dbReference>
<name>A0A426XUG3_ENSVE</name>
<accession>A0A426XUG3</accession>
<gene>
    <name evidence="1" type="ORF">B296_00015399</name>
</gene>
<sequence>MIITIRIGQGQVHASSRCGWKLTRSTSEACQDDAKEFARRRPRLIGRLSGVVEKLAGSLTMTRSMELQPDNGSRSSLSIGPGFGQYDEFRREFTRRFAEGIGKLAGNTLGDHRGEDQKTYYKYVGGYRISRI</sequence>
<dbReference type="AlphaFoldDB" id="A0A426XUG3"/>
<evidence type="ECO:0000313" key="1">
    <source>
        <dbReference type="EMBL" id="RRT43147.1"/>
    </source>
</evidence>
<protein>
    <submittedName>
        <fullName evidence="1">Uncharacterized protein</fullName>
    </submittedName>
</protein>